<keyword evidence="4" id="KW-0997">Cell inner membrane</keyword>
<dbReference type="EMBL" id="JARGYT010000039">
    <property type="protein sequence ID" value="MDZ5762347.1"/>
    <property type="molecule type" value="Genomic_DNA"/>
</dbReference>
<evidence type="ECO:0000256" key="8">
    <source>
        <dbReference type="ARBA" id="ARBA00023186"/>
    </source>
</evidence>
<evidence type="ECO:0000256" key="12">
    <source>
        <dbReference type="ARBA" id="ARBA00040743"/>
    </source>
</evidence>
<accession>A0ABU5L894</accession>
<evidence type="ECO:0000256" key="1">
    <source>
        <dbReference type="ARBA" id="ARBA00004382"/>
    </source>
</evidence>
<evidence type="ECO:0000256" key="10">
    <source>
        <dbReference type="ARBA" id="ARBA00031484"/>
    </source>
</evidence>
<evidence type="ECO:0000256" key="5">
    <source>
        <dbReference type="ARBA" id="ARBA00022692"/>
    </source>
</evidence>
<keyword evidence="17" id="KW-1185">Reference proteome</keyword>
<dbReference type="RefSeq" id="WP_322497817.1">
    <property type="nucleotide sequence ID" value="NZ_JARGYT010000039.1"/>
</dbReference>
<dbReference type="InterPro" id="IPR046357">
    <property type="entry name" value="PPIase_dom_sf"/>
</dbReference>
<evidence type="ECO:0000256" key="14">
    <source>
        <dbReference type="SAM" id="Phobius"/>
    </source>
</evidence>
<proteinExistence type="inferred from homology"/>
<evidence type="ECO:0000256" key="6">
    <source>
        <dbReference type="ARBA" id="ARBA00022989"/>
    </source>
</evidence>
<organism evidence="16 17">
    <name type="scientific">Candidatus Cyrtobacter comes</name>
    <dbReference type="NCBI Taxonomy" id="675776"/>
    <lineage>
        <taxon>Bacteria</taxon>
        <taxon>Pseudomonadati</taxon>
        <taxon>Pseudomonadota</taxon>
        <taxon>Alphaproteobacteria</taxon>
        <taxon>Rickettsiales</taxon>
        <taxon>Candidatus Midichloriaceae</taxon>
        <taxon>Candidatus Cyrtobacter</taxon>
    </lineage>
</organism>
<evidence type="ECO:0000256" key="11">
    <source>
        <dbReference type="ARBA" id="ARBA00038408"/>
    </source>
</evidence>
<dbReference type="InterPro" id="IPR027304">
    <property type="entry name" value="Trigger_fact/SurA_dom_sf"/>
</dbReference>
<dbReference type="Gene3D" id="3.10.50.40">
    <property type="match status" value="1"/>
</dbReference>
<evidence type="ECO:0000256" key="9">
    <source>
        <dbReference type="ARBA" id="ARBA00030642"/>
    </source>
</evidence>
<keyword evidence="5 14" id="KW-0812">Transmembrane</keyword>
<feature type="domain" description="PpiC" evidence="15">
    <location>
        <begin position="250"/>
        <end position="369"/>
    </location>
</feature>
<keyword evidence="8" id="KW-0143">Chaperone</keyword>
<sequence>MLGSIRSGLNNWFVKAMLIVLAALFLLSGFIGFMKGNDVAFKIGSSDYSIAEWKKVLRTRLEQLRMNNIELAKQDYSTLVNNPYIVKEVFNKFVISELLRIEAKSLGIEIDDSTTAHYVIDAMPHLVTDGKFDTERFEYMLKNTGLSKEAFMNLVKDQISSGIISEVFYSVPLLDNLFIEQIAYANHMRRKIRIFEIDYSKIESIQEPTDDDLKLTLKKNLSLFTVPETRNVSILKMPAALLVDTKKISVQDQEVKQAYEATKSKFTTPELRKLQVLRFKNKEDAFNAHKSGDSFKAIAEKYKIEYEQNPEYISASDLGSIVYDNAESNIFAIKIGSKSAPILTAAGWAIFNVIDSKAEIIKDFESVKDELKKYVFDQKYIDIFNDKVEEIEQKLESGVNMNVIAKSYGLKIQSAYISANSEDNENFGDIIKNTAISTPNGDLSSVKHIDKQNAFILKVEEIERAYVKDFYKIRKELIPIYEKEVKKQKTLDLMSSFRKKLISDNVELTDIPAERKFAPAHIHIFEKEIAISQESTKDENDSVIPHNHLLELFATEVGEFSQIFEKGGKITMIRVLAVLPVEKNYKKTLESAIASGVYDGVIKNILFSSYIEVLKKKYPVEIKKLYD</sequence>
<evidence type="ECO:0000256" key="13">
    <source>
        <dbReference type="ARBA" id="ARBA00042775"/>
    </source>
</evidence>
<dbReference type="PANTHER" id="PTHR47529">
    <property type="entry name" value="PEPTIDYL-PROLYL CIS-TRANS ISOMERASE D"/>
    <property type="match status" value="1"/>
</dbReference>
<comment type="subcellular location">
    <subcellularLocation>
        <location evidence="1">Cell inner membrane</location>
        <topology evidence="1">Single-pass type II membrane protein</topology>
        <orientation evidence="1">Periplasmic side</orientation>
    </subcellularLocation>
</comment>
<gene>
    <name evidence="16" type="ORF">Cyrtocomes_00726</name>
</gene>
<keyword evidence="6 14" id="KW-1133">Transmembrane helix</keyword>
<evidence type="ECO:0000313" key="16">
    <source>
        <dbReference type="EMBL" id="MDZ5762347.1"/>
    </source>
</evidence>
<evidence type="ECO:0000313" key="17">
    <source>
        <dbReference type="Proteomes" id="UP001293791"/>
    </source>
</evidence>
<dbReference type="SUPFAM" id="SSF109998">
    <property type="entry name" value="Triger factor/SurA peptide-binding domain-like"/>
    <property type="match status" value="1"/>
</dbReference>
<dbReference type="GO" id="GO:0016853">
    <property type="term" value="F:isomerase activity"/>
    <property type="evidence" value="ECO:0007669"/>
    <property type="project" value="UniProtKB-KW"/>
</dbReference>
<dbReference type="PANTHER" id="PTHR47529:SF1">
    <property type="entry name" value="PERIPLASMIC CHAPERONE PPID"/>
    <property type="match status" value="1"/>
</dbReference>
<evidence type="ECO:0000256" key="4">
    <source>
        <dbReference type="ARBA" id="ARBA00022519"/>
    </source>
</evidence>
<reference evidence="16 17" key="1">
    <citation type="submission" date="2023-02" db="EMBL/GenBank/DDBJ databases">
        <title>Host association and intracellularity evolved multiple times independently in the Rickettsiales.</title>
        <authorList>
            <person name="Castelli M."/>
            <person name="Nardi T."/>
            <person name="Gammuto L."/>
            <person name="Bellinzona G."/>
            <person name="Sabaneyeva E."/>
            <person name="Potekhin A."/>
            <person name="Serra V."/>
            <person name="Petroni G."/>
            <person name="Sassera D."/>
        </authorList>
    </citation>
    <scope>NUCLEOTIDE SEQUENCE [LARGE SCALE GENOMIC DNA]</scope>
    <source>
        <strain evidence="16 17">BOD18</strain>
    </source>
</reference>
<feature type="transmembrane region" description="Helical" evidence="14">
    <location>
        <begin position="12"/>
        <end position="34"/>
    </location>
</feature>
<dbReference type="Proteomes" id="UP001293791">
    <property type="component" value="Unassembled WGS sequence"/>
</dbReference>
<evidence type="ECO:0000256" key="2">
    <source>
        <dbReference type="ARBA" id="ARBA00018370"/>
    </source>
</evidence>
<keyword evidence="7 14" id="KW-0472">Membrane</keyword>
<dbReference type="Pfam" id="PF13145">
    <property type="entry name" value="Rotamase_2"/>
    <property type="match status" value="1"/>
</dbReference>
<dbReference type="Pfam" id="PF13624">
    <property type="entry name" value="SurA_N_3"/>
    <property type="match status" value="1"/>
</dbReference>
<keyword evidence="3" id="KW-1003">Cell membrane</keyword>
<dbReference type="InterPro" id="IPR000297">
    <property type="entry name" value="PPIase_PpiC"/>
</dbReference>
<dbReference type="InterPro" id="IPR052029">
    <property type="entry name" value="PpiD_chaperone"/>
</dbReference>
<evidence type="ECO:0000259" key="15">
    <source>
        <dbReference type="Pfam" id="PF13145"/>
    </source>
</evidence>
<keyword evidence="16" id="KW-0413">Isomerase</keyword>
<comment type="caution">
    <text evidence="16">The sequence shown here is derived from an EMBL/GenBank/DDBJ whole genome shotgun (WGS) entry which is preliminary data.</text>
</comment>
<evidence type="ECO:0000256" key="7">
    <source>
        <dbReference type="ARBA" id="ARBA00023136"/>
    </source>
</evidence>
<name>A0ABU5L894_9RICK</name>
<evidence type="ECO:0000256" key="3">
    <source>
        <dbReference type="ARBA" id="ARBA00022475"/>
    </source>
</evidence>
<protein>
    <recommendedName>
        <fullName evidence="2">Parvulin-like PPIase</fullName>
    </recommendedName>
    <alternativeName>
        <fullName evidence="9">Peptidyl-prolyl cis-trans isomerase plp</fullName>
    </alternativeName>
    <alternativeName>
        <fullName evidence="12">Periplasmic chaperone PpiD</fullName>
    </alternativeName>
    <alternativeName>
        <fullName evidence="13">Periplasmic folding chaperone</fullName>
    </alternativeName>
    <alternativeName>
        <fullName evidence="10">Rotamase plp</fullName>
    </alternativeName>
</protein>
<comment type="similarity">
    <text evidence="11">Belongs to the PpiD chaperone family.</text>
</comment>